<dbReference type="GO" id="GO:0005743">
    <property type="term" value="C:mitochondrial inner membrane"/>
    <property type="evidence" value="ECO:0007669"/>
    <property type="project" value="UniProtKB-SubCell"/>
</dbReference>
<comment type="function">
    <text evidence="9">Accessory subunit of the mitochondrial membrane respiratory chain NADH dehydrogenase (Complex I), that is believed not to be involved in catalysis. Complex I functions in the transfer of electrons from NADH to the respiratory chain. The immediate electron acceptor for the enzyme is believed to be ubiquinone.</text>
</comment>
<evidence type="ECO:0000256" key="3">
    <source>
        <dbReference type="ARBA" id="ARBA00022660"/>
    </source>
</evidence>
<dbReference type="OrthoDB" id="3089at2759"/>
<keyword evidence="7 9" id="KW-0496">Mitochondrion</keyword>
<keyword evidence="5 9" id="KW-0809">Transit peptide</keyword>
<dbReference type="PANTHER" id="PTHR12219:SF8">
    <property type="entry name" value="NADH DEHYDROGENASE [UBIQUINONE] IRON-SULFUR PROTEIN 4, MITOCHONDRIAL"/>
    <property type="match status" value="1"/>
</dbReference>
<dbReference type="EMBL" id="JAGTXO010000007">
    <property type="protein sequence ID" value="KAG8466785.1"/>
    <property type="molecule type" value="Genomic_DNA"/>
</dbReference>
<evidence type="ECO:0000256" key="9">
    <source>
        <dbReference type="RuleBase" id="RU367010"/>
    </source>
</evidence>
<dbReference type="GO" id="GO:0022900">
    <property type="term" value="P:electron transport chain"/>
    <property type="evidence" value="ECO:0007669"/>
    <property type="project" value="InterPro"/>
</dbReference>
<dbReference type="InterPro" id="IPR038532">
    <property type="entry name" value="NDUFS4-like_sf"/>
</dbReference>
<dbReference type="InterPro" id="IPR006885">
    <property type="entry name" value="NADH_UbQ_FeS_4_mit-like"/>
</dbReference>
<dbReference type="PANTHER" id="PTHR12219">
    <property type="entry name" value="NADH-UBIQUINONE OXIDOREDUCTASE"/>
    <property type="match status" value="1"/>
</dbReference>
<evidence type="ECO:0000256" key="8">
    <source>
        <dbReference type="ARBA" id="ARBA00023136"/>
    </source>
</evidence>
<keyword evidence="11" id="KW-1185">Reference proteome</keyword>
<dbReference type="Gene3D" id="3.30.160.190">
    <property type="entry name" value="atu1810 like domain"/>
    <property type="match status" value="1"/>
</dbReference>
<keyword evidence="2 9" id="KW-0813">Transport</keyword>
<keyword evidence="3 9" id="KW-0679">Respiratory chain</keyword>
<gene>
    <name evidence="10" type="ORF">KFE25_008164</name>
</gene>
<evidence type="ECO:0000256" key="1">
    <source>
        <dbReference type="ARBA" id="ARBA00005882"/>
    </source>
</evidence>
<accession>A0A8J5XRW5</accession>
<reference evidence="10" key="1">
    <citation type="submission" date="2021-05" db="EMBL/GenBank/DDBJ databases">
        <title>The genome of the haptophyte Pavlova lutheri (Diacronema luteri, Pavlovales) - a model for lipid biosynthesis in eukaryotic algae.</title>
        <authorList>
            <person name="Hulatt C.J."/>
            <person name="Posewitz M.C."/>
        </authorList>
    </citation>
    <scope>NUCLEOTIDE SEQUENCE</scope>
    <source>
        <strain evidence="10">NIVA-4/92</strain>
    </source>
</reference>
<organism evidence="10 11">
    <name type="scientific">Diacronema lutheri</name>
    <name type="common">Unicellular marine alga</name>
    <name type="synonym">Monochrysis lutheri</name>
    <dbReference type="NCBI Taxonomy" id="2081491"/>
    <lineage>
        <taxon>Eukaryota</taxon>
        <taxon>Haptista</taxon>
        <taxon>Haptophyta</taxon>
        <taxon>Pavlovophyceae</taxon>
        <taxon>Pavlovales</taxon>
        <taxon>Pavlovaceae</taxon>
        <taxon>Diacronema</taxon>
    </lineage>
</organism>
<keyword evidence="8 9" id="KW-0472">Membrane</keyword>
<keyword evidence="6 9" id="KW-0249">Electron transport</keyword>
<evidence type="ECO:0000256" key="6">
    <source>
        <dbReference type="ARBA" id="ARBA00022982"/>
    </source>
</evidence>
<evidence type="ECO:0000256" key="7">
    <source>
        <dbReference type="ARBA" id="ARBA00023128"/>
    </source>
</evidence>
<dbReference type="AlphaFoldDB" id="A0A8J5XRW5"/>
<name>A0A8J5XRW5_DIALT</name>
<dbReference type="Proteomes" id="UP000751190">
    <property type="component" value="Unassembled WGS sequence"/>
</dbReference>
<dbReference type="OMA" id="PSRNTMQ"/>
<evidence type="ECO:0000256" key="2">
    <source>
        <dbReference type="ARBA" id="ARBA00022448"/>
    </source>
</evidence>
<evidence type="ECO:0000313" key="11">
    <source>
        <dbReference type="Proteomes" id="UP000751190"/>
    </source>
</evidence>
<dbReference type="Pfam" id="PF04800">
    <property type="entry name" value="NDUS4"/>
    <property type="match status" value="1"/>
</dbReference>
<comment type="similarity">
    <text evidence="1 9">Belongs to the complex I NDUFS4 subunit family.</text>
</comment>
<sequence length="174" mass="18882">MLPCAAPLLRLSMPSAHTGPAMLGAARLSVKATELVVPPGGVQAYELPDALADPSADADAFYGVEREVYSKRTAKVFQPAKATTSSGKLVSTKWRVTFPAPERWTNALMGWTSTRDPVSNIALDFNSLEQATAYAEAMGCKYEVVKPKAYRVKPKSYSDNFVYRGPKLNKKPAP</sequence>
<comment type="subcellular location">
    <subcellularLocation>
        <location evidence="9">Mitochondrion inner membrane</location>
        <topology evidence="9">Peripheral membrane protein</topology>
        <orientation evidence="9">Matrix side</orientation>
    </subcellularLocation>
</comment>
<proteinExistence type="inferred from homology"/>
<evidence type="ECO:0000256" key="5">
    <source>
        <dbReference type="ARBA" id="ARBA00022946"/>
    </source>
</evidence>
<comment type="caution">
    <text evidence="10">The sequence shown here is derived from an EMBL/GenBank/DDBJ whole genome shotgun (WGS) entry which is preliminary data.</text>
</comment>
<protein>
    <recommendedName>
        <fullName evidence="9">NADH dehydrogenase [ubiquinone] iron-sulfur protein 4, mitochondrial</fullName>
    </recommendedName>
</protein>
<evidence type="ECO:0000313" key="10">
    <source>
        <dbReference type="EMBL" id="KAG8466785.1"/>
    </source>
</evidence>
<evidence type="ECO:0000256" key="4">
    <source>
        <dbReference type="ARBA" id="ARBA00022792"/>
    </source>
</evidence>
<keyword evidence="4 9" id="KW-0999">Mitochondrion inner membrane</keyword>